<dbReference type="Proteomes" id="UP001317259">
    <property type="component" value="Unassembled WGS sequence"/>
</dbReference>
<protein>
    <submittedName>
        <fullName evidence="1">Uncharacterized protein</fullName>
    </submittedName>
</protein>
<evidence type="ECO:0000313" key="2">
    <source>
        <dbReference type="Proteomes" id="UP001317259"/>
    </source>
</evidence>
<dbReference type="EMBL" id="JAKRKC020000009">
    <property type="protein sequence ID" value="MCK2222090.1"/>
    <property type="molecule type" value="Genomic_DNA"/>
</dbReference>
<gene>
    <name evidence="1" type="ORF">MF672_051040</name>
</gene>
<organism evidence="1 2">
    <name type="scientific">Actinomadura luzonensis</name>
    <dbReference type="NCBI Taxonomy" id="2805427"/>
    <lineage>
        <taxon>Bacteria</taxon>
        <taxon>Bacillati</taxon>
        <taxon>Actinomycetota</taxon>
        <taxon>Actinomycetes</taxon>
        <taxon>Streptosporangiales</taxon>
        <taxon>Thermomonosporaceae</taxon>
        <taxon>Actinomadura</taxon>
    </lineage>
</organism>
<reference evidence="1 2" key="1">
    <citation type="submission" date="2022-04" db="EMBL/GenBank/DDBJ databases">
        <title>Genome draft of Actinomadura sp. ATCC 31491.</title>
        <authorList>
            <person name="Shi X."/>
            <person name="Du Y."/>
        </authorList>
    </citation>
    <scope>NUCLEOTIDE SEQUENCE [LARGE SCALE GENOMIC DNA]</scope>
    <source>
        <strain evidence="1 2">ATCC 31491</strain>
        <plasmid evidence="1">unnamed6</plasmid>
    </source>
</reference>
<geneLocation type="plasmid" evidence="1">
    <name>unnamed6</name>
</geneLocation>
<accession>A0ABT0GCW9</accession>
<sequence>MSEIAAAEQILQRWQRFEFGDPGFPTAREISQTGRRPGENIRDHTWIGARAMRGSDWEGVKWLR</sequence>
<proteinExistence type="predicted"/>
<comment type="caution">
    <text evidence="1">The sequence shown here is derived from an EMBL/GenBank/DDBJ whole genome shotgun (WGS) entry which is preliminary data.</text>
</comment>
<keyword evidence="2" id="KW-1185">Reference proteome</keyword>
<evidence type="ECO:0000313" key="1">
    <source>
        <dbReference type="EMBL" id="MCK2222090.1"/>
    </source>
</evidence>
<keyword evidence="1" id="KW-0614">Plasmid</keyword>
<dbReference type="RefSeq" id="WP_247815864.1">
    <property type="nucleotide sequence ID" value="NZ_JAKRKC020000009.1"/>
</dbReference>
<name>A0ABT0GCW9_9ACTN</name>